<reference evidence="1 2" key="1">
    <citation type="submission" date="2024-03" db="EMBL/GenBank/DDBJ databases">
        <authorList>
            <person name="Gkanogiannis A."/>
            <person name="Becerra Lopez-Lavalle L."/>
        </authorList>
    </citation>
    <scope>NUCLEOTIDE SEQUENCE [LARGE SCALE GENOMIC DNA]</scope>
</reference>
<evidence type="ECO:0000313" key="1">
    <source>
        <dbReference type="EMBL" id="CAK9323347.1"/>
    </source>
</evidence>
<accession>A0ABP0YY57</accession>
<dbReference type="Proteomes" id="UP001642487">
    <property type="component" value="Chromosome 5"/>
</dbReference>
<proteinExistence type="predicted"/>
<sequence>MRPMPDSGGISFSSRSRRVDTIFEEWILIFSVFTTMENLLDQSLRCGRSSFPARFSSRNRISSLRWLQPLVELSNFRVSYLRSRRRPPPVNLQNRQNIEEQMVAAFYLMGQTAGLHSQVVGSDFIWQSTTVVEYVPVEITPPSSY</sequence>
<gene>
    <name evidence="1" type="ORF">CITCOLO1_LOCUS15527</name>
</gene>
<protein>
    <submittedName>
        <fullName evidence="1">Uncharacterized protein</fullName>
    </submittedName>
</protein>
<evidence type="ECO:0000313" key="2">
    <source>
        <dbReference type="Proteomes" id="UP001642487"/>
    </source>
</evidence>
<name>A0ABP0YY57_9ROSI</name>
<organism evidence="1 2">
    <name type="scientific">Citrullus colocynthis</name>
    <name type="common">colocynth</name>
    <dbReference type="NCBI Taxonomy" id="252529"/>
    <lineage>
        <taxon>Eukaryota</taxon>
        <taxon>Viridiplantae</taxon>
        <taxon>Streptophyta</taxon>
        <taxon>Embryophyta</taxon>
        <taxon>Tracheophyta</taxon>
        <taxon>Spermatophyta</taxon>
        <taxon>Magnoliopsida</taxon>
        <taxon>eudicotyledons</taxon>
        <taxon>Gunneridae</taxon>
        <taxon>Pentapetalae</taxon>
        <taxon>rosids</taxon>
        <taxon>fabids</taxon>
        <taxon>Cucurbitales</taxon>
        <taxon>Cucurbitaceae</taxon>
        <taxon>Benincaseae</taxon>
        <taxon>Citrullus</taxon>
    </lineage>
</organism>
<dbReference type="EMBL" id="OZ021739">
    <property type="protein sequence ID" value="CAK9323347.1"/>
    <property type="molecule type" value="Genomic_DNA"/>
</dbReference>
<keyword evidence="2" id="KW-1185">Reference proteome</keyword>